<name>A0AAN9KA23_CANGL</name>
<evidence type="ECO:0000313" key="1">
    <source>
        <dbReference type="EMBL" id="KAK7313064.1"/>
    </source>
</evidence>
<reference evidence="1 2" key="1">
    <citation type="submission" date="2024-01" db="EMBL/GenBank/DDBJ databases">
        <title>The genomes of 5 underutilized Papilionoideae crops provide insights into root nodulation and disease resistanc.</title>
        <authorList>
            <person name="Jiang F."/>
        </authorList>
    </citation>
    <scope>NUCLEOTIDE SEQUENCE [LARGE SCALE GENOMIC DNA]</scope>
    <source>
        <strain evidence="1">LVBAO_FW01</strain>
        <tissue evidence="1">Leaves</tissue>
    </source>
</reference>
<accession>A0AAN9KA23</accession>
<dbReference type="AlphaFoldDB" id="A0AAN9KA23"/>
<dbReference type="EMBL" id="JAYMYQ010000009">
    <property type="protein sequence ID" value="KAK7313064.1"/>
    <property type="molecule type" value="Genomic_DNA"/>
</dbReference>
<dbReference type="Proteomes" id="UP001367508">
    <property type="component" value="Unassembled WGS sequence"/>
</dbReference>
<organism evidence="1 2">
    <name type="scientific">Canavalia gladiata</name>
    <name type="common">Sword bean</name>
    <name type="synonym">Dolichos gladiatus</name>
    <dbReference type="NCBI Taxonomy" id="3824"/>
    <lineage>
        <taxon>Eukaryota</taxon>
        <taxon>Viridiplantae</taxon>
        <taxon>Streptophyta</taxon>
        <taxon>Embryophyta</taxon>
        <taxon>Tracheophyta</taxon>
        <taxon>Spermatophyta</taxon>
        <taxon>Magnoliopsida</taxon>
        <taxon>eudicotyledons</taxon>
        <taxon>Gunneridae</taxon>
        <taxon>Pentapetalae</taxon>
        <taxon>rosids</taxon>
        <taxon>fabids</taxon>
        <taxon>Fabales</taxon>
        <taxon>Fabaceae</taxon>
        <taxon>Papilionoideae</taxon>
        <taxon>50 kb inversion clade</taxon>
        <taxon>NPAAA clade</taxon>
        <taxon>indigoferoid/millettioid clade</taxon>
        <taxon>Phaseoleae</taxon>
        <taxon>Canavalia</taxon>
    </lineage>
</organism>
<gene>
    <name evidence="1" type="ORF">VNO77_37434</name>
</gene>
<protein>
    <submittedName>
        <fullName evidence="1">Uncharacterized protein</fullName>
    </submittedName>
</protein>
<proteinExistence type="predicted"/>
<evidence type="ECO:0000313" key="2">
    <source>
        <dbReference type="Proteomes" id="UP001367508"/>
    </source>
</evidence>
<keyword evidence="2" id="KW-1185">Reference proteome</keyword>
<sequence>MISRRHSSISLRTVIEYQVILPVDVLKGHALSALGKTEYQSTNLEERLMLIPLGINTLHETNELFMKHQDRTCEDPKSSVESYQSPIKIPERPNLRLLNRSEFVRACHTRAKGNEPASSTQGNGPRQSLEGLHHCLQITLRPHATDPLDMMSMNTLRGHVKTYDGHTSSSVCSVFVLNTTFNCIPCYD</sequence>
<comment type="caution">
    <text evidence="1">The sequence shown here is derived from an EMBL/GenBank/DDBJ whole genome shotgun (WGS) entry which is preliminary data.</text>
</comment>